<proteinExistence type="predicted"/>
<organism evidence="1">
    <name type="scientific">Desulfovibrio sp. U5L</name>
    <dbReference type="NCBI Taxonomy" id="596152"/>
    <lineage>
        <taxon>Bacteria</taxon>
        <taxon>Pseudomonadati</taxon>
        <taxon>Thermodesulfobacteriota</taxon>
        <taxon>Desulfovibrionia</taxon>
        <taxon>Desulfovibrionales</taxon>
        <taxon>Desulfovibrionaceae</taxon>
        <taxon>Desulfovibrio</taxon>
    </lineage>
</organism>
<dbReference type="EMBL" id="JH600068">
    <property type="protein sequence ID" value="EIG52384.1"/>
    <property type="molecule type" value="Genomic_DNA"/>
</dbReference>
<gene>
    <name evidence="1" type="ORF">DesU5LDRAFT_0679</name>
</gene>
<evidence type="ECO:0000313" key="1">
    <source>
        <dbReference type="EMBL" id="EIG52384.1"/>
    </source>
</evidence>
<reference evidence="1" key="1">
    <citation type="submission" date="2011-11" db="EMBL/GenBank/DDBJ databases">
        <title>Improved High-Quality Draft sequence of Desulfovibrio sp. U5L.</title>
        <authorList>
            <consortium name="US DOE Joint Genome Institute"/>
            <person name="Lucas S."/>
            <person name="Han J."/>
            <person name="Lapidus A."/>
            <person name="Cheng J.-F."/>
            <person name="Goodwin L."/>
            <person name="Pitluck S."/>
            <person name="Peters L."/>
            <person name="Ovchinnikova G."/>
            <person name="Held B."/>
            <person name="Detter J.C."/>
            <person name="Han C."/>
            <person name="Tapia R."/>
            <person name="Land M."/>
            <person name="Hauser L."/>
            <person name="Kyrpides N."/>
            <person name="Ivanova N."/>
            <person name="Pagani I."/>
            <person name="Gabster J."/>
            <person name="Walker C."/>
            <person name="Stolyar S."/>
            <person name="Stahl D."/>
            <person name="Arkin A."/>
            <person name="Dehal P."/>
            <person name="Hazen T."/>
            <person name="Woyke T."/>
        </authorList>
    </citation>
    <scope>NUCLEOTIDE SEQUENCE [LARGE SCALE GENOMIC DNA]</scope>
    <source>
        <strain evidence="1">U5L</strain>
    </source>
</reference>
<name>I2PXX8_9BACT</name>
<dbReference type="OrthoDB" id="5453789at2"/>
<accession>I2PXX8</accession>
<dbReference type="eggNOG" id="ENOG50317TN">
    <property type="taxonomic scope" value="Bacteria"/>
</dbReference>
<protein>
    <submittedName>
        <fullName evidence="1">Uncharacterized protein</fullName>
    </submittedName>
</protein>
<dbReference type="STRING" id="596152.DesU5LDRAFT_0679"/>
<sequence length="165" mass="17933">MSEGVIDLKRQLRELKAHEQLAGFAGFGLDLGRGGPPRDGVMKIAEFVRKDGTGYVTLTFQVDADPDPGNRTALSAVFDRFARFAQAADAATGQARFGGGFEYLMVVTEGLADGDDWLLVEFDIYYKDLKGRLRGLIEASVLPGLASVLPATFEPVTWWETDAAD</sequence>
<dbReference type="HOGENOM" id="CLU_1608237_0_0_7"/>
<dbReference type="AlphaFoldDB" id="I2PXX8"/>